<dbReference type="InParanoid" id="A0A409VVT1"/>
<proteinExistence type="predicted"/>
<protein>
    <submittedName>
        <fullName evidence="1">Uncharacterized protein</fullName>
    </submittedName>
</protein>
<comment type="caution">
    <text evidence="1">The sequence shown here is derived from an EMBL/GenBank/DDBJ whole genome shotgun (WGS) entry which is preliminary data.</text>
</comment>
<evidence type="ECO:0000313" key="1">
    <source>
        <dbReference type="EMBL" id="PPQ70375.1"/>
    </source>
</evidence>
<gene>
    <name evidence="1" type="ORF">CVT26_013840</name>
</gene>
<accession>A0A409VVT1</accession>
<dbReference type="EMBL" id="NHYE01005543">
    <property type="protein sequence ID" value="PPQ70375.1"/>
    <property type="molecule type" value="Genomic_DNA"/>
</dbReference>
<dbReference type="OrthoDB" id="3069791at2759"/>
<reference evidence="1 2" key="1">
    <citation type="journal article" date="2018" name="Evol. Lett.">
        <title>Horizontal gene cluster transfer increased hallucinogenic mushroom diversity.</title>
        <authorList>
            <person name="Reynolds H.T."/>
            <person name="Vijayakumar V."/>
            <person name="Gluck-Thaler E."/>
            <person name="Korotkin H.B."/>
            <person name="Matheny P.B."/>
            <person name="Slot J.C."/>
        </authorList>
    </citation>
    <scope>NUCLEOTIDE SEQUENCE [LARGE SCALE GENOMIC DNA]</scope>
    <source>
        <strain evidence="1 2">SRW20</strain>
    </source>
</reference>
<keyword evidence="2" id="KW-1185">Reference proteome</keyword>
<dbReference type="AlphaFoldDB" id="A0A409VVT1"/>
<evidence type="ECO:0000313" key="2">
    <source>
        <dbReference type="Proteomes" id="UP000284706"/>
    </source>
</evidence>
<organism evidence="1 2">
    <name type="scientific">Gymnopilus dilepis</name>
    <dbReference type="NCBI Taxonomy" id="231916"/>
    <lineage>
        <taxon>Eukaryota</taxon>
        <taxon>Fungi</taxon>
        <taxon>Dikarya</taxon>
        <taxon>Basidiomycota</taxon>
        <taxon>Agaricomycotina</taxon>
        <taxon>Agaricomycetes</taxon>
        <taxon>Agaricomycetidae</taxon>
        <taxon>Agaricales</taxon>
        <taxon>Agaricineae</taxon>
        <taxon>Hymenogastraceae</taxon>
        <taxon>Gymnopilus</taxon>
    </lineage>
</organism>
<dbReference type="Proteomes" id="UP000284706">
    <property type="component" value="Unassembled WGS sequence"/>
</dbReference>
<sequence>MPQKEWNAQEKPAVSNSIDTDLMQGDTYNNNHHGIFGGRQNQNKVINQEAFQVYDANIPLVPLDVFCTRLKLDKPVQARLEKMEFQPGDPLDDVDSWKEYGFQEISWNRVKAANQLFISQVRAGMFKEYENV</sequence>
<name>A0A409VVT1_9AGAR</name>